<evidence type="ECO:0000256" key="4">
    <source>
        <dbReference type="ARBA" id="ARBA00019827"/>
    </source>
</evidence>
<feature type="region of interest" description="Disordered" evidence="9">
    <location>
        <begin position="196"/>
        <end position="257"/>
    </location>
</feature>
<feature type="region of interest" description="Disordered" evidence="9">
    <location>
        <begin position="1"/>
        <end position="47"/>
    </location>
</feature>
<feature type="coiled-coil region" evidence="8">
    <location>
        <begin position="67"/>
        <end position="125"/>
    </location>
</feature>
<organism evidence="10 11">
    <name type="scientific">Tricholomella constricta</name>
    <dbReference type="NCBI Taxonomy" id="117010"/>
    <lineage>
        <taxon>Eukaryota</taxon>
        <taxon>Fungi</taxon>
        <taxon>Dikarya</taxon>
        <taxon>Basidiomycota</taxon>
        <taxon>Agaricomycotina</taxon>
        <taxon>Agaricomycetes</taxon>
        <taxon>Agaricomycetidae</taxon>
        <taxon>Agaricales</taxon>
        <taxon>Tricholomatineae</taxon>
        <taxon>Lyophyllaceae</taxon>
        <taxon>Tricholomella</taxon>
    </lineage>
</organism>
<evidence type="ECO:0000256" key="1">
    <source>
        <dbReference type="ARBA" id="ARBA00004604"/>
    </source>
</evidence>
<dbReference type="EMBL" id="JAACJP010000033">
    <property type="protein sequence ID" value="KAF5375530.1"/>
    <property type="molecule type" value="Genomic_DNA"/>
</dbReference>
<evidence type="ECO:0000313" key="11">
    <source>
        <dbReference type="Proteomes" id="UP000565441"/>
    </source>
</evidence>
<gene>
    <name evidence="10" type="ORF">D9615_009197</name>
</gene>
<dbReference type="InterPro" id="IPR019310">
    <property type="entry name" value="Efg1"/>
</dbReference>
<feature type="compositionally biased region" description="Basic and acidic residues" evidence="9">
    <location>
        <begin position="199"/>
        <end position="212"/>
    </location>
</feature>
<dbReference type="GO" id="GO:0030688">
    <property type="term" value="C:preribosome, small subunit precursor"/>
    <property type="evidence" value="ECO:0007669"/>
    <property type="project" value="TreeGrafter"/>
</dbReference>
<comment type="caution">
    <text evidence="10">The sequence shown here is derived from an EMBL/GenBank/DDBJ whole genome shotgun (WGS) entry which is preliminary data.</text>
</comment>
<feature type="compositionally biased region" description="Acidic residues" evidence="9">
    <location>
        <begin position="245"/>
        <end position="257"/>
    </location>
</feature>
<dbReference type="PANTHER" id="PTHR33911:SF1">
    <property type="entry name" value="RRNA-PROCESSING PROTEIN EFG1"/>
    <property type="match status" value="1"/>
</dbReference>
<evidence type="ECO:0000256" key="8">
    <source>
        <dbReference type="SAM" id="Coils"/>
    </source>
</evidence>
<reference evidence="10 11" key="1">
    <citation type="journal article" date="2020" name="ISME J.">
        <title>Uncovering the hidden diversity of litter-decomposition mechanisms in mushroom-forming fungi.</title>
        <authorList>
            <person name="Floudas D."/>
            <person name="Bentzer J."/>
            <person name="Ahren D."/>
            <person name="Johansson T."/>
            <person name="Persson P."/>
            <person name="Tunlid A."/>
        </authorList>
    </citation>
    <scope>NUCLEOTIDE SEQUENCE [LARGE SCALE GENOMIC DNA]</scope>
    <source>
        <strain evidence="10 11">CBS 661.87</strain>
    </source>
</reference>
<evidence type="ECO:0000256" key="5">
    <source>
        <dbReference type="ARBA" id="ARBA00022552"/>
    </source>
</evidence>
<evidence type="ECO:0000256" key="6">
    <source>
        <dbReference type="ARBA" id="ARBA00023054"/>
    </source>
</evidence>
<proteinExistence type="inferred from homology"/>
<dbReference type="OrthoDB" id="47732at2759"/>
<protein>
    <recommendedName>
        <fullName evidence="3">rRNA-processing protein EFG1</fullName>
    </recommendedName>
    <alternativeName>
        <fullName evidence="4">rRNA-processing protein efg1</fullName>
    </alternativeName>
</protein>
<evidence type="ECO:0000256" key="9">
    <source>
        <dbReference type="SAM" id="MobiDB-lite"/>
    </source>
</evidence>
<keyword evidence="11" id="KW-1185">Reference proteome</keyword>
<evidence type="ECO:0000313" key="10">
    <source>
        <dbReference type="EMBL" id="KAF5375530.1"/>
    </source>
</evidence>
<keyword evidence="6 8" id="KW-0175">Coiled coil</keyword>
<evidence type="ECO:0000256" key="2">
    <source>
        <dbReference type="ARBA" id="ARBA00006916"/>
    </source>
</evidence>
<name>A0A8H5LZA4_9AGAR</name>
<evidence type="ECO:0000256" key="3">
    <source>
        <dbReference type="ARBA" id="ARBA00018689"/>
    </source>
</evidence>
<dbReference type="AlphaFoldDB" id="A0A8H5LZA4"/>
<keyword evidence="7" id="KW-0539">Nucleus</keyword>
<comment type="subcellular location">
    <subcellularLocation>
        <location evidence="1">Nucleus</location>
        <location evidence="1">Nucleolus</location>
    </subcellularLocation>
</comment>
<keyword evidence="5" id="KW-0698">rRNA processing</keyword>
<sequence length="257" mass="28951">MGPTRTDKTSRSGKASSSSAAGPSKQRPRRHQPQKESTSVPGVQKIKSALRQTRRLLAKDKLAADVRVETERRLKTLEADLVQAEASKKERDIAIRYHKVKFFERQKVVRKLNQTKKRLASAEASSKPQLEATLAELRVDLNYILHYPKTKKYISLFPPEIREETTSSEKSIPKVNPDSEEVRSWIRKRMETGEISLEPELHLHSRGHDEKPSGGADWSGSGSKKVVASASKDAHKPEEPQDAFFGDDAEEDDDDDE</sequence>
<dbReference type="GO" id="GO:0005730">
    <property type="term" value="C:nucleolus"/>
    <property type="evidence" value="ECO:0007669"/>
    <property type="project" value="UniProtKB-SubCell"/>
</dbReference>
<comment type="similarity">
    <text evidence="2">Belongs to the EFG1 family.</text>
</comment>
<dbReference type="InterPro" id="IPR050786">
    <property type="entry name" value="EFG1_rRNA-proc"/>
</dbReference>
<accession>A0A8H5LZA4</accession>
<feature type="compositionally biased region" description="Low complexity" evidence="9">
    <location>
        <begin position="219"/>
        <end position="231"/>
    </location>
</feature>
<feature type="compositionally biased region" description="Low complexity" evidence="9">
    <location>
        <begin position="12"/>
        <end position="25"/>
    </location>
</feature>
<feature type="compositionally biased region" description="Basic and acidic residues" evidence="9">
    <location>
        <begin position="1"/>
        <end position="10"/>
    </location>
</feature>
<dbReference type="Pfam" id="PF10153">
    <property type="entry name" value="Efg1"/>
    <property type="match status" value="1"/>
</dbReference>
<dbReference type="Proteomes" id="UP000565441">
    <property type="component" value="Unassembled WGS sequence"/>
</dbReference>
<dbReference type="PANTHER" id="PTHR33911">
    <property type="entry name" value="RRNA-PROCESSING PROTEIN EFG1"/>
    <property type="match status" value="1"/>
</dbReference>
<evidence type="ECO:0000256" key="7">
    <source>
        <dbReference type="ARBA" id="ARBA00023242"/>
    </source>
</evidence>
<dbReference type="GO" id="GO:0000462">
    <property type="term" value="P:maturation of SSU-rRNA from tricistronic rRNA transcript (SSU-rRNA, 5.8S rRNA, LSU-rRNA)"/>
    <property type="evidence" value="ECO:0007669"/>
    <property type="project" value="TreeGrafter"/>
</dbReference>